<dbReference type="OrthoDB" id="10251508at2759"/>
<keyword evidence="4 14" id="KW-0812">Transmembrane</keyword>
<organism evidence="15 16">
    <name type="scientific">Eremothecium sinecaudum</name>
    <dbReference type="NCBI Taxonomy" id="45286"/>
    <lineage>
        <taxon>Eukaryota</taxon>
        <taxon>Fungi</taxon>
        <taxon>Dikarya</taxon>
        <taxon>Ascomycota</taxon>
        <taxon>Saccharomycotina</taxon>
        <taxon>Saccharomycetes</taxon>
        <taxon>Saccharomycetales</taxon>
        <taxon>Saccharomycetaceae</taxon>
        <taxon>Eremothecium</taxon>
    </lineage>
</organism>
<keyword evidence="5 14" id="KW-0999">Mitochondrion inner membrane</keyword>
<evidence type="ECO:0000256" key="12">
    <source>
        <dbReference type="ARBA" id="ARBA00037564"/>
    </source>
</evidence>
<evidence type="ECO:0000313" key="15">
    <source>
        <dbReference type="EMBL" id="AMD20788.1"/>
    </source>
</evidence>
<evidence type="ECO:0000256" key="10">
    <source>
        <dbReference type="ARBA" id="ARBA00023128"/>
    </source>
</evidence>
<evidence type="ECO:0000256" key="11">
    <source>
        <dbReference type="ARBA" id="ARBA00023136"/>
    </source>
</evidence>
<feature type="transmembrane region" description="Helical" evidence="14">
    <location>
        <begin position="319"/>
        <end position="341"/>
    </location>
</feature>
<comment type="similarity">
    <text evidence="2 14">Belongs to the CorA metal ion transporter (MIT) (TC 1.A.35) family.</text>
</comment>
<evidence type="ECO:0000256" key="6">
    <source>
        <dbReference type="ARBA" id="ARBA00022842"/>
    </source>
</evidence>
<keyword evidence="11 14" id="KW-0472">Membrane</keyword>
<dbReference type="CDD" id="cd12823">
    <property type="entry name" value="Mrs2_Mfm1p-like"/>
    <property type="match status" value="1"/>
</dbReference>
<reference evidence="15 16" key="1">
    <citation type="submission" date="2016-01" db="EMBL/GenBank/DDBJ databases">
        <title>Genome sequence of the yeast Holleya sinecauda.</title>
        <authorList>
            <person name="Dietrich F.S."/>
        </authorList>
    </citation>
    <scope>NUCLEOTIDE SEQUENCE [LARGE SCALE GENOMIC DNA]</scope>
    <source>
        <strain evidence="15 16">ATCC 58844</strain>
    </source>
</reference>
<keyword evidence="16" id="KW-1185">Reference proteome</keyword>
<dbReference type="AlphaFoldDB" id="A0A109UZ05"/>
<dbReference type="Proteomes" id="UP000243052">
    <property type="component" value="Chromosome iv"/>
</dbReference>
<gene>
    <name evidence="15" type="ORF">AW171_hschr42705</name>
</gene>
<dbReference type="FunFam" id="2.40.128.330:FF:000002">
    <property type="entry name" value="Inner membrane magnesium transporter mrs2"/>
    <property type="match status" value="1"/>
</dbReference>
<proteinExistence type="inferred from homology"/>
<comment type="subunit">
    <text evidence="13">Forms homooligomers. Interacts with MRS2.</text>
</comment>
<dbReference type="Gene3D" id="2.40.128.330">
    <property type="match status" value="1"/>
</dbReference>
<accession>A0A109UZ05</accession>
<evidence type="ECO:0000256" key="9">
    <source>
        <dbReference type="ARBA" id="ARBA00023065"/>
    </source>
</evidence>
<feature type="transmembrane region" description="Helical" evidence="14">
    <location>
        <begin position="353"/>
        <end position="374"/>
    </location>
</feature>
<dbReference type="InterPro" id="IPR039204">
    <property type="entry name" value="MRS2-like"/>
</dbReference>
<evidence type="ECO:0000256" key="4">
    <source>
        <dbReference type="ARBA" id="ARBA00022692"/>
    </source>
</evidence>
<evidence type="ECO:0000313" key="16">
    <source>
        <dbReference type="Proteomes" id="UP000243052"/>
    </source>
</evidence>
<evidence type="ECO:0000256" key="1">
    <source>
        <dbReference type="ARBA" id="ARBA00004448"/>
    </source>
</evidence>
<dbReference type="GO" id="GO:0015095">
    <property type="term" value="F:magnesium ion transmembrane transporter activity"/>
    <property type="evidence" value="ECO:0007669"/>
    <property type="project" value="TreeGrafter"/>
</dbReference>
<sequence>MQILRQVYRHNIRLLSSPRPLKRFNSTQSPRSSLHQLGAILQKNLVQRNTTPSHSSSDAIRCLMFNFKGEIITSPDLEFKREDLIRKHGLLPRDLRKVEKSRKNELVPIILVRENCMLVSLLNVRALVKSDMVLLFDPVGINLESKTHTNFINSLQQRLRNKAVQGITKDPLPFEFRALETIFIHAISNLTAELRVHAAVTKGILNDLEYSITSDKLKFLLVQNKKFGVFYKKSLLLRDMIDELLEQDDELSAMYLTENSLGRPRAEFDHNEIEMLLETYYTQVNEIVQSAGNIISNVRTTAEIINIILDSNRNELMLLGLRFSVGLLSLGSAIFVGSLYGMNLENFIEETDYGFPLATTFGMVMFVWLFGYSIKHVNRLQKMTLSGSKKVN</sequence>
<evidence type="ECO:0000256" key="13">
    <source>
        <dbReference type="ARBA" id="ARBA00038721"/>
    </source>
</evidence>
<name>A0A109UZ05_9SACH</name>
<evidence type="ECO:0000256" key="7">
    <source>
        <dbReference type="ARBA" id="ARBA00022946"/>
    </source>
</evidence>
<dbReference type="GeneID" id="28724052"/>
<comment type="subcellular location">
    <subcellularLocation>
        <location evidence="1 14">Mitochondrion inner membrane</location>
        <topology evidence="1 14">Multi-pass membrane protein</topology>
    </subcellularLocation>
</comment>
<evidence type="ECO:0000256" key="3">
    <source>
        <dbReference type="ARBA" id="ARBA00022448"/>
    </source>
</evidence>
<dbReference type="PANTHER" id="PTHR13890:SF0">
    <property type="entry name" value="MAGNESIUM TRANSPORTER MRS2 HOMOLOG, MITOCHONDRIAL"/>
    <property type="match status" value="1"/>
</dbReference>
<evidence type="ECO:0000256" key="2">
    <source>
        <dbReference type="ARBA" id="ARBA00009765"/>
    </source>
</evidence>
<dbReference type="EMBL" id="CP014244">
    <property type="protein sequence ID" value="AMD20788.1"/>
    <property type="molecule type" value="Genomic_DNA"/>
</dbReference>
<dbReference type="PANTHER" id="PTHR13890">
    <property type="entry name" value="RNA SPLICING PROTEIN MRS2, MITOCHONDRIAL"/>
    <property type="match status" value="1"/>
</dbReference>
<keyword evidence="8 14" id="KW-1133">Transmembrane helix</keyword>
<dbReference type="Pfam" id="PF22099">
    <property type="entry name" value="MRS2-like"/>
    <property type="match status" value="1"/>
</dbReference>
<keyword evidence="9 14" id="KW-0406">Ion transport</keyword>
<keyword evidence="10" id="KW-0496">Mitochondrion</keyword>
<dbReference type="RefSeq" id="XP_017987784.1">
    <property type="nucleotide sequence ID" value="XM_018132295.1"/>
</dbReference>
<dbReference type="GO" id="GO:0005743">
    <property type="term" value="C:mitochondrial inner membrane"/>
    <property type="evidence" value="ECO:0007669"/>
    <property type="project" value="UniProtKB-SubCell"/>
</dbReference>
<dbReference type="GO" id="GO:0045016">
    <property type="term" value="P:mitochondrial magnesium ion transmembrane transport"/>
    <property type="evidence" value="ECO:0007669"/>
    <property type="project" value="TreeGrafter"/>
</dbReference>
<evidence type="ECO:0000256" key="14">
    <source>
        <dbReference type="RuleBase" id="RU366042"/>
    </source>
</evidence>
<evidence type="ECO:0000256" key="5">
    <source>
        <dbReference type="ARBA" id="ARBA00022792"/>
    </source>
</evidence>
<keyword evidence="3 14" id="KW-0813">Transport</keyword>
<evidence type="ECO:0000256" key="8">
    <source>
        <dbReference type="ARBA" id="ARBA00022989"/>
    </source>
</evidence>
<keyword evidence="7" id="KW-0809">Transit peptide</keyword>
<protein>
    <recommendedName>
        <fullName evidence="14">Magnesium transporter</fullName>
    </recommendedName>
</protein>
<keyword evidence="6 14" id="KW-0460">Magnesium</keyword>
<dbReference type="Gene3D" id="1.20.58.340">
    <property type="entry name" value="Magnesium transport protein CorA, transmembrane region"/>
    <property type="match status" value="1"/>
</dbReference>
<comment type="function">
    <text evidence="12">Mitochondrial inner membrane magnesium transporter required for mitochondrial magnesium homeostasis. Modulates the conductance of the MRS2 channel. Involved in the splicing of mRNA group II introns in mitochondria by affecting mitochondrial magnesium concentrations, which are critical for group II intron splicing.</text>
</comment>